<evidence type="ECO:0000259" key="6">
    <source>
        <dbReference type="Pfam" id="PF00149"/>
    </source>
</evidence>
<feature type="transmembrane region" description="Helical" evidence="5">
    <location>
        <begin position="140"/>
        <end position="165"/>
    </location>
</feature>
<dbReference type="InterPro" id="IPR004843">
    <property type="entry name" value="Calcineurin-like_PHP"/>
</dbReference>
<dbReference type="InterPro" id="IPR029052">
    <property type="entry name" value="Metallo-depent_PP-like"/>
</dbReference>
<keyword evidence="3" id="KW-0408">Iron</keyword>
<evidence type="ECO:0000256" key="4">
    <source>
        <dbReference type="ARBA" id="ARBA00025742"/>
    </source>
</evidence>
<comment type="similarity">
    <text evidence="4">Belongs to the cyclic nucleotide phosphodiesterase class-III family.</text>
</comment>
<reference evidence="8" key="1">
    <citation type="submission" date="2018-05" db="EMBL/GenBank/DDBJ databases">
        <authorList>
            <person name="Du Z."/>
            <person name="Wang X."/>
        </authorList>
    </citation>
    <scope>NUCLEOTIDE SEQUENCE [LARGE SCALE GENOMIC DNA]</scope>
    <source>
        <strain evidence="8">CQN31</strain>
    </source>
</reference>
<evidence type="ECO:0000256" key="5">
    <source>
        <dbReference type="SAM" id="Phobius"/>
    </source>
</evidence>
<dbReference type="Pfam" id="PF00149">
    <property type="entry name" value="Metallophos"/>
    <property type="match status" value="1"/>
</dbReference>
<feature type="transmembrane region" description="Helical" evidence="5">
    <location>
        <begin position="39"/>
        <end position="65"/>
    </location>
</feature>
<feature type="domain" description="Calcineurin-like phosphoesterase" evidence="6">
    <location>
        <begin position="232"/>
        <end position="329"/>
    </location>
</feature>
<dbReference type="PANTHER" id="PTHR42988">
    <property type="entry name" value="PHOSPHOHYDROLASE"/>
    <property type="match status" value="1"/>
</dbReference>
<dbReference type="GO" id="GO:0046872">
    <property type="term" value="F:metal ion binding"/>
    <property type="evidence" value="ECO:0007669"/>
    <property type="project" value="UniProtKB-KW"/>
</dbReference>
<sequence>MTFSDPRDGDLEDDASSTVSKTLLGHAASMLVEISLPKLALAFAALVVLPAITVGAAPIALAWYARTVADKIAVGFHLSFGLLVLAVALFVAWRWGLRIARFVEQSFWGLGATLVQPLYTGIRELIGRAIEALAPTRRYAFARTLAGLLAGLLIALVAGVIAWGLGPLPRFAVPLSATQDLWPAAEAALRNAAWAVAVYLIVAAPAWSLAEAWAGTPRDLPKSFADGEARWRVAHLSDIHLVGTRFGFRLECGRDGPRGNGRFLRALELLEDEHAARPLDWVLITGDITDAARNEEFIAFEEAMAVHPALRARTLIIPGNHDVNIVDRANPARLELPIAPGGKLRRLRMLAAMARLQGGRVHVVDRKSRRLGPTLDAFLAAEGRAEALARFMDRGRLHDGRLARTVWDESFPLVAPPDAPDGLGVLLLDSNGRTHFSFTNALGIVDAAQMHAAEAAMRQYPAARWLVCLHHHLVEYPRPGAKLADRIGTALVNGHWVVWRLRRDARRIVALHGHRHYDWMGQCGGVRILSAPSPVMGAMDFAERWFWLHGFAPGEGGALEMLAPRRVVVPGEGARPGSDAG</sequence>
<proteinExistence type="inferred from homology"/>
<evidence type="ECO:0000313" key="7">
    <source>
        <dbReference type="EMBL" id="PWS34066.1"/>
    </source>
</evidence>
<keyword evidence="2" id="KW-0378">Hydrolase</keyword>
<comment type="caution">
    <text evidence="7">The sequence shown here is derived from an EMBL/GenBank/DDBJ whole genome shotgun (WGS) entry which is preliminary data.</text>
</comment>
<evidence type="ECO:0000256" key="2">
    <source>
        <dbReference type="ARBA" id="ARBA00022801"/>
    </source>
</evidence>
<dbReference type="PANTHER" id="PTHR42988:SF2">
    <property type="entry name" value="CYCLIC NUCLEOTIDE PHOSPHODIESTERASE CBUA0032-RELATED"/>
    <property type="match status" value="1"/>
</dbReference>
<dbReference type="SUPFAM" id="SSF56300">
    <property type="entry name" value="Metallo-dependent phosphatases"/>
    <property type="match status" value="1"/>
</dbReference>
<dbReference type="InterPro" id="IPR050884">
    <property type="entry name" value="CNP_phosphodiesterase-III"/>
</dbReference>
<dbReference type="OrthoDB" id="7235496at2"/>
<keyword evidence="1" id="KW-0479">Metal-binding</keyword>
<protein>
    <submittedName>
        <fullName evidence="7">Metallophosphoesterase</fullName>
    </submittedName>
</protein>
<name>A0A317F914_9PROT</name>
<dbReference type="Gene3D" id="3.60.21.10">
    <property type="match status" value="2"/>
</dbReference>
<dbReference type="EMBL" id="QGNA01000009">
    <property type="protein sequence ID" value="PWS34066.1"/>
    <property type="molecule type" value="Genomic_DNA"/>
</dbReference>
<evidence type="ECO:0000256" key="3">
    <source>
        <dbReference type="ARBA" id="ARBA00023004"/>
    </source>
</evidence>
<keyword evidence="5" id="KW-0812">Transmembrane</keyword>
<dbReference type="GO" id="GO:0016787">
    <property type="term" value="F:hydrolase activity"/>
    <property type="evidence" value="ECO:0007669"/>
    <property type="project" value="UniProtKB-KW"/>
</dbReference>
<dbReference type="AlphaFoldDB" id="A0A317F914"/>
<feature type="transmembrane region" description="Helical" evidence="5">
    <location>
        <begin position="99"/>
        <end position="119"/>
    </location>
</feature>
<gene>
    <name evidence="7" type="ORF">DFH01_27450</name>
</gene>
<keyword evidence="5" id="KW-1133">Transmembrane helix</keyword>
<accession>A0A317F914</accession>
<dbReference type="Proteomes" id="UP000245765">
    <property type="component" value="Unassembled WGS sequence"/>
</dbReference>
<dbReference type="RefSeq" id="WP_109873727.1">
    <property type="nucleotide sequence ID" value="NZ_QGNA01000009.1"/>
</dbReference>
<organism evidence="7 8">
    <name type="scientific">Falsiroseomonas bella</name>
    <dbReference type="NCBI Taxonomy" id="2184016"/>
    <lineage>
        <taxon>Bacteria</taxon>
        <taxon>Pseudomonadati</taxon>
        <taxon>Pseudomonadota</taxon>
        <taxon>Alphaproteobacteria</taxon>
        <taxon>Acetobacterales</taxon>
        <taxon>Roseomonadaceae</taxon>
        <taxon>Falsiroseomonas</taxon>
    </lineage>
</organism>
<evidence type="ECO:0000256" key="1">
    <source>
        <dbReference type="ARBA" id="ARBA00022723"/>
    </source>
</evidence>
<evidence type="ECO:0000313" key="8">
    <source>
        <dbReference type="Proteomes" id="UP000245765"/>
    </source>
</evidence>
<keyword evidence="5" id="KW-0472">Membrane</keyword>
<keyword evidence="8" id="KW-1185">Reference proteome</keyword>
<feature type="transmembrane region" description="Helical" evidence="5">
    <location>
        <begin position="72"/>
        <end position="93"/>
    </location>
</feature>